<feature type="compositionally biased region" description="Basic and acidic residues" evidence="1">
    <location>
        <begin position="212"/>
        <end position="223"/>
    </location>
</feature>
<dbReference type="OrthoDB" id="436574at2759"/>
<accession>A0A812SXS1</accession>
<protein>
    <submittedName>
        <fullName evidence="2">Uncharacterized protein</fullName>
    </submittedName>
</protein>
<evidence type="ECO:0000313" key="3">
    <source>
        <dbReference type="Proteomes" id="UP000604046"/>
    </source>
</evidence>
<dbReference type="EMBL" id="CAJNDS010002508">
    <property type="protein sequence ID" value="CAE7503847.1"/>
    <property type="molecule type" value="Genomic_DNA"/>
</dbReference>
<keyword evidence="3" id="KW-1185">Reference proteome</keyword>
<dbReference type="Proteomes" id="UP000604046">
    <property type="component" value="Unassembled WGS sequence"/>
</dbReference>
<evidence type="ECO:0000313" key="2">
    <source>
        <dbReference type="EMBL" id="CAE7503847.1"/>
    </source>
</evidence>
<dbReference type="AlphaFoldDB" id="A0A812SXS1"/>
<reference evidence="2" key="1">
    <citation type="submission" date="2021-02" db="EMBL/GenBank/DDBJ databases">
        <authorList>
            <person name="Dougan E. K."/>
            <person name="Rhodes N."/>
            <person name="Thang M."/>
            <person name="Chan C."/>
        </authorList>
    </citation>
    <scope>NUCLEOTIDE SEQUENCE</scope>
</reference>
<feature type="region of interest" description="Disordered" evidence="1">
    <location>
        <begin position="280"/>
        <end position="365"/>
    </location>
</feature>
<proteinExistence type="predicted"/>
<feature type="compositionally biased region" description="Pro residues" evidence="1">
    <location>
        <begin position="348"/>
        <end position="360"/>
    </location>
</feature>
<gene>
    <name evidence="2" type="ORF">SNAT2548_LOCUS28215</name>
</gene>
<organism evidence="2 3">
    <name type="scientific">Symbiodinium natans</name>
    <dbReference type="NCBI Taxonomy" id="878477"/>
    <lineage>
        <taxon>Eukaryota</taxon>
        <taxon>Sar</taxon>
        <taxon>Alveolata</taxon>
        <taxon>Dinophyceae</taxon>
        <taxon>Suessiales</taxon>
        <taxon>Symbiodiniaceae</taxon>
        <taxon>Symbiodinium</taxon>
    </lineage>
</organism>
<comment type="caution">
    <text evidence="2">The sequence shown here is derived from an EMBL/GenBank/DDBJ whole genome shotgun (WGS) entry which is preliminary data.</text>
</comment>
<feature type="region of interest" description="Disordered" evidence="1">
    <location>
        <begin position="208"/>
        <end position="239"/>
    </location>
</feature>
<sequence>MAERMKVKQRQQKDEVVMSNIMVAASEISGVKFAFRAWEILTRKEAEHRQKTNMRQDHKKELFELRQDTTAKLRSSNSRENDMKDMQQVLRCFVCWCTDVKAGKMASDLLAVEEKKRMEVEAQMQQVQQDLTVETAARKTAESEARTATELLHNNGIKFPPEETKDARPERFMLPVERVAHALQKVYRRRLTAALVAMLTTSPRKMAWYQREPSDKQALADKPRLRHPVKPSASQPAANMKAAQPLLALPSPGAASGATGVASTLDFLARTRQLVAGNLEVMPTPPSASNGDAGSKGAGYPGPGASLPHFGQQASPPDSPAVPERPRLVAKPRPDAAGPHLVITGVKSPPPSPPSLPEPQLPSRQAIEQQINLQDTLTHMQATMRRMDDVQHGAPK</sequence>
<evidence type="ECO:0000256" key="1">
    <source>
        <dbReference type="SAM" id="MobiDB-lite"/>
    </source>
</evidence>
<name>A0A812SXS1_9DINO</name>